<name>A0A327NJ99_9BACT</name>
<dbReference type="Proteomes" id="UP000249016">
    <property type="component" value="Unassembled WGS sequence"/>
</dbReference>
<proteinExistence type="predicted"/>
<protein>
    <submittedName>
        <fullName evidence="1">Uncharacterized protein</fullName>
    </submittedName>
</protein>
<dbReference type="AlphaFoldDB" id="A0A327NJ99"/>
<evidence type="ECO:0000313" key="2">
    <source>
        <dbReference type="Proteomes" id="UP000249016"/>
    </source>
</evidence>
<gene>
    <name evidence="1" type="ORF">HMF3257_15455</name>
</gene>
<reference evidence="1 2" key="1">
    <citation type="submission" date="2018-06" db="EMBL/GenBank/DDBJ databases">
        <title>Spirosoma sp. HMF3257 Genome sequencing and assembly.</title>
        <authorList>
            <person name="Kang H."/>
            <person name="Cha I."/>
            <person name="Kim H."/>
            <person name="Kang J."/>
            <person name="Joh K."/>
        </authorList>
    </citation>
    <scope>NUCLEOTIDE SEQUENCE [LARGE SCALE GENOMIC DNA]</scope>
    <source>
        <strain evidence="1 2">HMF3257</strain>
    </source>
</reference>
<sequence>MAKALSIGKPIDNRLIENLFKKAPFAFYLSADKAYLVSSDDELTQLDFGPLTEISALTALQQFGVTALERVKEKTAVRL</sequence>
<dbReference type="EMBL" id="QLII01000001">
    <property type="protein sequence ID" value="RAI75237.1"/>
    <property type="molecule type" value="Genomic_DNA"/>
</dbReference>
<keyword evidence="2" id="KW-1185">Reference proteome</keyword>
<accession>A0A327NJ99</accession>
<comment type="caution">
    <text evidence="1">The sequence shown here is derived from an EMBL/GenBank/DDBJ whole genome shotgun (WGS) entry which is preliminary data.</text>
</comment>
<evidence type="ECO:0000313" key="1">
    <source>
        <dbReference type="EMBL" id="RAI75237.1"/>
    </source>
</evidence>
<organism evidence="1 2">
    <name type="scientific">Spirosoma telluris</name>
    <dbReference type="NCBI Taxonomy" id="2183553"/>
    <lineage>
        <taxon>Bacteria</taxon>
        <taxon>Pseudomonadati</taxon>
        <taxon>Bacteroidota</taxon>
        <taxon>Cytophagia</taxon>
        <taxon>Cytophagales</taxon>
        <taxon>Cytophagaceae</taxon>
        <taxon>Spirosoma</taxon>
    </lineage>
</organism>